<dbReference type="PANTHER" id="PTHR19303:SF74">
    <property type="entry name" value="POGO TRANSPOSABLE ELEMENT WITH KRAB DOMAIN"/>
    <property type="match status" value="1"/>
</dbReference>
<dbReference type="GO" id="GO:0005634">
    <property type="term" value="C:nucleus"/>
    <property type="evidence" value="ECO:0007669"/>
    <property type="project" value="TreeGrafter"/>
</dbReference>
<evidence type="ECO:0000313" key="3">
    <source>
        <dbReference type="Proteomes" id="UP001165082"/>
    </source>
</evidence>
<keyword evidence="3" id="KW-1185">Reference proteome</keyword>
<sequence>LYMSKLEAKRAKKAAKKSTKVRGPSGDWKSEDLKEALRACAAVANPNIPKIYKEAVAKYTGKTQIFSIKTLRRKWKKVCEKAMLQTGLDKATMDKDTVLGIINGVKRYGDTGGNNRAFSDATETLLCTTIGHMREMGMIVSEVCLLDIANYLKEKANKSNKTPVTREWLKSLLKRHPECTLKKVGGLDKQRVAAADTERMKSANIVRMAMYARLKREGKIEGDFPDKDQILNMDEMSAAILSEWGRMFVVDQTRTTTVSDDDMIFKADRQFFAKDGDKQEPYHVTAAITSCADGRYLPPFLIHSGSPSTEEHKQTITEAHLSNLPAGANVTVTGKGSMTQVTFERYAHHLVQSMKEFRPKSSTTGRPKTMILYVDGHASRWNAPALEYLRNNDIEVFCFPSHTSIWTQPNDLGVNKSLKAFIKKAATKYLRQ</sequence>
<dbReference type="EMBL" id="BRXZ01005271">
    <property type="protein sequence ID" value="GMH63096.1"/>
    <property type="molecule type" value="Genomic_DNA"/>
</dbReference>
<evidence type="ECO:0000259" key="1">
    <source>
        <dbReference type="Pfam" id="PF03184"/>
    </source>
</evidence>
<proteinExistence type="predicted"/>
<dbReference type="GO" id="GO:0003677">
    <property type="term" value="F:DNA binding"/>
    <property type="evidence" value="ECO:0007669"/>
    <property type="project" value="TreeGrafter"/>
</dbReference>
<reference evidence="2" key="1">
    <citation type="submission" date="2022-07" db="EMBL/GenBank/DDBJ databases">
        <title>Genome analysis of Parmales, a sister group of diatoms, reveals the evolutionary specialization of diatoms from phago-mixotrophs to photoautotrophs.</title>
        <authorList>
            <person name="Ban H."/>
            <person name="Sato S."/>
            <person name="Yoshikawa S."/>
            <person name="Kazumasa Y."/>
            <person name="Nakamura Y."/>
            <person name="Ichinomiya M."/>
            <person name="Saitoh K."/>
            <person name="Sato N."/>
            <person name="Blanc-Mathieu R."/>
            <person name="Endo H."/>
            <person name="Kuwata A."/>
            <person name="Ogata H."/>
        </authorList>
    </citation>
    <scope>NUCLEOTIDE SEQUENCE</scope>
</reference>
<dbReference type="PANTHER" id="PTHR19303">
    <property type="entry name" value="TRANSPOSON"/>
    <property type="match status" value="1"/>
</dbReference>
<evidence type="ECO:0000313" key="2">
    <source>
        <dbReference type="EMBL" id="GMH63096.1"/>
    </source>
</evidence>
<comment type="caution">
    <text evidence="2">The sequence shown here is derived from an EMBL/GenBank/DDBJ whole genome shotgun (WGS) entry which is preliminary data.</text>
</comment>
<gene>
    <name evidence="2" type="ORF">TrRE_jg4253</name>
</gene>
<protein>
    <recommendedName>
        <fullName evidence="1">DDE-1 domain-containing protein</fullName>
    </recommendedName>
</protein>
<dbReference type="InterPro" id="IPR050863">
    <property type="entry name" value="CenT-Element_Derived"/>
</dbReference>
<dbReference type="Pfam" id="PF03184">
    <property type="entry name" value="DDE_1"/>
    <property type="match status" value="1"/>
</dbReference>
<feature type="domain" description="DDE-1" evidence="1">
    <location>
        <begin position="284"/>
        <end position="429"/>
    </location>
</feature>
<dbReference type="OrthoDB" id="3238847at2759"/>
<organism evidence="2 3">
    <name type="scientific">Triparma retinervis</name>
    <dbReference type="NCBI Taxonomy" id="2557542"/>
    <lineage>
        <taxon>Eukaryota</taxon>
        <taxon>Sar</taxon>
        <taxon>Stramenopiles</taxon>
        <taxon>Ochrophyta</taxon>
        <taxon>Bolidophyceae</taxon>
        <taxon>Parmales</taxon>
        <taxon>Triparmaceae</taxon>
        <taxon>Triparma</taxon>
    </lineage>
</organism>
<accession>A0A9W7A029</accession>
<dbReference type="Proteomes" id="UP001165082">
    <property type="component" value="Unassembled WGS sequence"/>
</dbReference>
<name>A0A9W7A029_9STRA</name>
<feature type="non-terminal residue" evidence="2">
    <location>
        <position position="432"/>
    </location>
</feature>
<feature type="non-terminal residue" evidence="2">
    <location>
        <position position="1"/>
    </location>
</feature>
<dbReference type="InterPro" id="IPR004875">
    <property type="entry name" value="DDE_SF_endonuclease_dom"/>
</dbReference>
<dbReference type="AlphaFoldDB" id="A0A9W7A029"/>